<reference evidence="1 2" key="1">
    <citation type="submission" date="2018-08" db="EMBL/GenBank/DDBJ databases">
        <title>Genomic investigation of the strawberry pathogen Phytophthora fragariae indicates pathogenicity is determined by transcriptional variation in three key races.</title>
        <authorList>
            <person name="Adams T.M."/>
            <person name="Armitage A.D."/>
            <person name="Sobczyk M.K."/>
            <person name="Bates H.J."/>
            <person name="Dunwell J.M."/>
            <person name="Nellist C.F."/>
            <person name="Harrison R.J."/>
        </authorList>
    </citation>
    <scope>NUCLEOTIDE SEQUENCE [LARGE SCALE GENOMIC DNA]</scope>
    <source>
        <strain evidence="1 2">NOV-27</strain>
    </source>
</reference>
<dbReference type="OrthoDB" id="128075at2759"/>
<comment type="caution">
    <text evidence="1">The sequence shown here is derived from an EMBL/GenBank/DDBJ whole genome shotgun (WGS) entry which is preliminary data.</text>
</comment>
<dbReference type="Proteomes" id="UP000433483">
    <property type="component" value="Unassembled WGS sequence"/>
</dbReference>
<proteinExistence type="predicted"/>
<sequence length="130" mass="14940">MTRLHQPFSRAPRFVARKLTFLRVLFRAPSPVIPNTAPPRNAPEETQEKAFSHSLHFTLTIASVYKPNVRGCGYLYHALSKMYNVTTPMVRDRVKNLEELQRGSKDRQVGTHVVRRLPGAGRKPEYIELE</sequence>
<dbReference type="EMBL" id="QXGB01000629">
    <property type="protein sequence ID" value="KAE9208698.1"/>
    <property type="molecule type" value="Genomic_DNA"/>
</dbReference>
<accession>A0A6A3Y2D9</accession>
<organism evidence="1 2">
    <name type="scientific">Phytophthora fragariae</name>
    <dbReference type="NCBI Taxonomy" id="53985"/>
    <lineage>
        <taxon>Eukaryota</taxon>
        <taxon>Sar</taxon>
        <taxon>Stramenopiles</taxon>
        <taxon>Oomycota</taxon>
        <taxon>Peronosporomycetes</taxon>
        <taxon>Peronosporales</taxon>
        <taxon>Peronosporaceae</taxon>
        <taxon>Phytophthora</taxon>
    </lineage>
</organism>
<name>A0A6A3Y2D9_9STRA</name>
<protein>
    <submittedName>
        <fullName evidence="1">Uncharacterized protein</fullName>
    </submittedName>
</protein>
<keyword evidence="2" id="KW-1185">Reference proteome</keyword>
<gene>
    <name evidence="1" type="ORF">PF005_g12106</name>
</gene>
<dbReference type="AlphaFoldDB" id="A0A6A3Y2D9"/>
<evidence type="ECO:0000313" key="1">
    <source>
        <dbReference type="EMBL" id="KAE9208698.1"/>
    </source>
</evidence>
<evidence type="ECO:0000313" key="2">
    <source>
        <dbReference type="Proteomes" id="UP000433483"/>
    </source>
</evidence>